<dbReference type="EMBL" id="MLJW01000614">
    <property type="protein sequence ID" value="OIQ84495.1"/>
    <property type="molecule type" value="Genomic_DNA"/>
</dbReference>
<evidence type="ECO:0008006" key="2">
    <source>
        <dbReference type="Google" id="ProtNLM"/>
    </source>
</evidence>
<organism evidence="1">
    <name type="scientific">mine drainage metagenome</name>
    <dbReference type="NCBI Taxonomy" id="410659"/>
    <lineage>
        <taxon>unclassified sequences</taxon>
        <taxon>metagenomes</taxon>
        <taxon>ecological metagenomes</taxon>
    </lineage>
</organism>
<accession>A0A1J5QXD4</accession>
<sequence length="109" mass="11705">MIRASLLALVLSASAALAPSAQADGVYWSLGIGSPGIAANFGNVYPVAPPPVYVAPPPVVYAPPPVVYAQPPVVYSPGYVTYGAYGRGWHPYWGDRRGWRRHHEDDDDN</sequence>
<protein>
    <recommendedName>
        <fullName evidence="2">Glutelin</fullName>
    </recommendedName>
</protein>
<reference evidence="1" key="1">
    <citation type="submission" date="2016-10" db="EMBL/GenBank/DDBJ databases">
        <title>Sequence of Gallionella enrichment culture.</title>
        <authorList>
            <person name="Poehlein A."/>
            <person name="Muehling M."/>
            <person name="Daniel R."/>
        </authorList>
    </citation>
    <scope>NUCLEOTIDE SEQUENCE</scope>
</reference>
<evidence type="ECO:0000313" key="1">
    <source>
        <dbReference type="EMBL" id="OIQ84495.1"/>
    </source>
</evidence>
<comment type="caution">
    <text evidence="1">The sequence shown here is derived from an EMBL/GenBank/DDBJ whole genome shotgun (WGS) entry which is preliminary data.</text>
</comment>
<proteinExistence type="predicted"/>
<gene>
    <name evidence="1" type="ORF">GALL_336850</name>
</gene>
<dbReference type="AlphaFoldDB" id="A0A1J5QXD4"/>
<name>A0A1J5QXD4_9ZZZZ</name>